<evidence type="ECO:0000259" key="2">
    <source>
        <dbReference type="PROSITE" id="PS51084"/>
    </source>
</evidence>
<evidence type="ECO:0000256" key="1">
    <source>
        <dbReference type="PROSITE-ProRule" id="PRU00464"/>
    </source>
</evidence>
<dbReference type="PANTHER" id="PTHR42997:SF1">
    <property type="entry name" value="AP-4-A PHOSPHORYLASE"/>
    <property type="match status" value="1"/>
</dbReference>
<name>A0A7W8M9G5_9BURK</name>
<protein>
    <submittedName>
        <fullName evidence="3">Diadenosine tetraphosphate (Ap4A) HIT family hydrolase</fullName>
    </submittedName>
</protein>
<dbReference type="InterPro" id="IPR036265">
    <property type="entry name" value="HIT-like_sf"/>
</dbReference>
<reference evidence="3 4" key="1">
    <citation type="submission" date="2020-08" db="EMBL/GenBank/DDBJ databases">
        <title>Genomic Encyclopedia of Type Strains, Phase IV (KMG-IV): sequencing the most valuable type-strain genomes for metagenomic binning, comparative biology and taxonomic classification.</title>
        <authorList>
            <person name="Goeker M."/>
        </authorList>
    </citation>
    <scope>NUCLEOTIDE SEQUENCE [LARGE SCALE GENOMIC DNA]</scope>
    <source>
        <strain evidence="3 4">DSM 29781</strain>
    </source>
</reference>
<evidence type="ECO:0000313" key="4">
    <source>
        <dbReference type="Proteomes" id="UP000532440"/>
    </source>
</evidence>
<dbReference type="InterPro" id="IPR011146">
    <property type="entry name" value="HIT-like"/>
</dbReference>
<comment type="caution">
    <text evidence="3">The sequence shown here is derived from an EMBL/GenBank/DDBJ whole genome shotgun (WGS) entry which is preliminary data.</text>
</comment>
<dbReference type="PROSITE" id="PS51084">
    <property type="entry name" value="HIT_2"/>
    <property type="match status" value="1"/>
</dbReference>
<feature type="short sequence motif" description="Histidine triad motif" evidence="1">
    <location>
        <begin position="96"/>
        <end position="100"/>
    </location>
</feature>
<dbReference type="Pfam" id="PF01230">
    <property type="entry name" value="HIT"/>
    <property type="match status" value="1"/>
</dbReference>
<proteinExistence type="predicted"/>
<organism evidence="3 4">
    <name type="scientific">Quisquiliibacterium transsilvanicum</name>
    <dbReference type="NCBI Taxonomy" id="1549638"/>
    <lineage>
        <taxon>Bacteria</taxon>
        <taxon>Pseudomonadati</taxon>
        <taxon>Pseudomonadota</taxon>
        <taxon>Betaproteobacteria</taxon>
        <taxon>Burkholderiales</taxon>
        <taxon>Burkholderiaceae</taxon>
        <taxon>Quisquiliibacterium</taxon>
    </lineage>
</organism>
<gene>
    <name evidence="3" type="ORF">HNQ70_003069</name>
</gene>
<accession>A0A7W8M9G5</accession>
<dbReference type="EMBL" id="JACHGB010000006">
    <property type="protein sequence ID" value="MBB5273041.1"/>
    <property type="molecule type" value="Genomic_DNA"/>
</dbReference>
<dbReference type="PANTHER" id="PTHR42997">
    <property type="entry name" value="HIT FAMILY HYDROLASE"/>
    <property type="match status" value="1"/>
</dbReference>
<keyword evidence="3" id="KW-0378">Hydrolase</keyword>
<dbReference type="GO" id="GO:0016787">
    <property type="term" value="F:hydrolase activity"/>
    <property type="evidence" value="ECO:0007669"/>
    <property type="project" value="UniProtKB-KW"/>
</dbReference>
<dbReference type="Gene3D" id="3.30.428.10">
    <property type="entry name" value="HIT-like"/>
    <property type="match status" value="1"/>
</dbReference>
<feature type="domain" description="HIT" evidence="2">
    <location>
        <begin position="10"/>
        <end position="111"/>
    </location>
</feature>
<keyword evidence="4" id="KW-1185">Reference proteome</keyword>
<dbReference type="InterPro" id="IPR052908">
    <property type="entry name" value="AP-4-A_phosphorylase"/>
</dbReference>
<sequence length="152" mass="16703">MNSPSAPLVRACPLCEGPGGEILWQGDRLRVILADEPANPGFTRVIWTAHVAEMTDLPGSARAALMAAVWTVEAAMREVMRPDKVNLASLGNAVPHLHWHVIPRWRDDAQFPQPVWAAPVPGREAGTERLRLLVERAIPAYRRLLAQHLGGC</sequence>
<dbReference type="Proteomes" id="UP000532440">
    <property type="component" value="Unassembled WGS sequence"/>
</dbReference>
<dbReference type="AlphaFoldDB" id="A0A7W8M9G5"/>
<dbReference type="SUPFAM" id="SSF54197">
    <property type="entry name" value="HIT-like"/>
    <property type="match status" value="1"/>
</dbReference>
<dbReference type="RefSeq" id="WP_183969254.1">
    <property type="nucleotide sequence ID" value="NZ_BAABEW010000007.1"/>
</dbReference>
<evidence type="ECO:0000313" key="3">
    <source>
        <dbReference type="EMBL" id="MBB5273041.1"/>
    </source>
</evidence>